<dbReference type="PANTHER" id="PTHR45431">
    <property type="entry name" value="RHODANESE-LIKE DOMAIN-CONTAINING PROTEIN 15, CHLOROPLASTIC"/>
    <property type="match status" value="1"/>
</dbReference>
<dbReference type="AlphaFoldDB" id="A0A1W2BP89"/>
<keyword evidence="2" id="KW-0808">Transferase</keyword>
<dbReference type="InterPro" id="IPR001763">
    <property type="entry name" value="Rhodanese-like_dom"/>
</dbReference>
<dbReference type="InterPro" id="IPR036873">
    <property type="entry name" value="Rhodanese-like_dom_sf"/>
</dbReference>
<dbReference type="GO" id="GO:0016740">
    <property type="term" value="F:transferase activity"/>
    <property type="evidence" value="ECO:0007669"/>
    <property type="project" value="UniProtKB-KW"/>
</dbReference>
<feature type="domain" description="Rhodanese" evidence="1">
    <location>
        <begin position="30"/>
        <end position="113"/>
    </location>
</feature>
<dbReference type="Gene3D" id="3.40.250.10">
    <property type="entry name" value="Rhodanese-like domain"/>
    <property type="match status" value="1"/>
</dbReference>
<accession>A0A1W2BP89</accession>
<dbReference type="PANTHER" id="PTHR45431:SF3">
    <property type="entry name" value="RHODANESE-LIKE DOMAIN-CONTAINING PROTEIN 15, CHLOROPLASTIC"/>
    <property type="match status" value="1"/>
</dbReference>
<dbReference type="RefSeq" id="WP_084062176.1">
    <property type="nucleotide sequence ID" value="NZ_FWXO01000004.1"/>
</dbReference>
<organism evidence="2 3">
    <name type="scientific">Cellulophaga tyrosinoxydans</name>
    <dbReference type="NCBI Taxonomy" id="504486"/>
    <lineage>
        <taxon>Bacteria</taxon>
        <taxon>Pseudomonadati</taxon>
        <taxon>Bacteroidota</taxon>
        <taxon>Flavobacteriia</taxon>
        <taxon>Flavobacteriales</taxon>
        <taxon>Flavobacteriaceae</taxon>
        <taxon>Cellulophaga</taxon>
    </lineage>
</organism>
<dbReference type="SUPFAM" id="SSF52821">
    <property type="entry name" value="Rhodanese/Cell cycle control phosphatase"/>
    <property type="match status" value="1"/>
</dbReference>
<dbReference type="Pfam" id="PF00581">
    <property type="entry name" value="Rhodanese"/>
    <property type="match status" value="1"/>
</dbReference>
<evidence type="ECO:0000313" key="3">
    <source>
        <dbReference type="Proteomes" id="UP000192360"/>
    </source>
</evidence>
<dbReference type="EMBL" id="FWXO01000004">
    <property type="protein sequence ID" value="SMC74779.1"/>
    <property type="molecule type" value="Genomic_DNA"/>
</dbReference>
<name>A0A1W2BP89_9FLAO</name>
<dbReference type="SMART" id="SM00450">
    <property type="entry name" value="RHOD"/>
    <property type="match status" value="1"/>
</dbReference>
<reference evidence="2 3" key="1">
    <citation type="submission" date="2017-04" db="EMBL/GenBank/DDBJ databases">
        <authorList>
            <person name="Afonso C.L."/>
            <person name="Miller P.J."/>
            <person name="Scott M.A."/>
            <person name="Spackman E."/>
            <person name="Goraichik I."/>
            <person name="Dimitrov K.M."/>
            <person name="Suarez D.L."/>
            <person name="Swayne D.E."/>
        </authorList>
    </citation>
    <scope>NUCLEOTIDE SEQUENCE [LARGE SCALE GENOMIC DNA]</scope>
    <source>
        <strain evidence="2 3">DSM 21164</strain>
    </source>
</reference>
<dbReference type="Proteomes" id="UP000192360">
    <property type="component" value="Unassembled WGS sequence"/>
</dbReference>
<dbReference type="STRING" id="504486.SAMN05660703_2592"/>
<dbReference type="OrthoDB" id="9808735at2"/>
<sequence length="113" mass="12708">MSILKYLFGNSTSSDAISNYIASEFKEAIQGKKVQLVDVRTASEFHSGHISKAVNIDFFKSGEFENSFQKFDKETPVYVYCRSGARSMNAAKRLAKMGFKKIVNLKGGYMAWN</sequence>
<evidence type="ECO:0000259" key="1">
    <source>
        <dbReference type="PROSITE" id="PS50206"/>
    </source>
</evidence>
<protein>
    <submittedName>
        <fullName evidence="2">Rhodanese-related sulfurtransferase</fullName>
    </submittedName>
</protein>
<gene>
    <name evidence="2" type="ORF">SAMN05660703_2592</name>
</gene>
<dbReference type="InterPro" id="IPR052367">
    <property type="entry name" value="Thiosulfate_ST/Rhodanese-like"/>
</dbReference>
<evidence type="ECO:0000313" key="2">
    <source>
        <dbReference type="EMBL" id="SMC74779.1"/>
    </source>
</evidence>
<dbReference type="CDD" id="cd00158">
    <property type="entry name" value="RHOD"/>
    <property type="match status" value="1"/>
</dbReference>
<keyword evidence="3" id="KW-1185">Reference proteome</keyword>
<proteinExistence type="predicted"/>
<dbReference type="PROSITE" id="PS50206">
    <property type="entry name" value="RHODANESE_3"/>
    <property type="match status" value="1"/>
</dbReference>